<feature type="region of interest" description="Disordered" evidence="2">
    <location>
        <begin position="94"/>
        <end position="127"/>
    </location>
</feature>
<dbReference type="GO" id="GO:0016567">
    <property type="term" value="P:protein ubiquitination"/>
    <property type="evidence" value="ECO:0007669"/>
    <property type="project" value="TreeGrafter"/>
</dbReference>
<organism evidence="4 5">
    <name type="scientific">Sparassis crispa</name>
    <dbReference type="NCBI Taxonomy" id="139825"/>
    <lineage>
        <taxon>Eukaryota</taxon>
        <taxon>Fungi</taxon>
        <taxon>Dikarya</taxon>
        <taxon>Basidiomycota</taxon>
        <taxon>Agaricomycotina</taxon>
        <taxon>Agaricomycetes</taxon>
        <taxon>Polyporales</taxon>
        <taxon>Sparassidaceae</taxon>
        <taxon>Sparassis</taxon>
    </lineage>
</organism>
<keyword evidence="1" id="KW-0863">Zinc-finger</keyword>
<feature type="domain" description="RING-type" evidence="3">
    <location>
        <begin position="400"/>
        <end position="439"/>
    </location>
</feature>
<keyword evidence="1" id="KW-0862">Zinc</keyword>
<dbReference type="Pfam" id="PF13923">
    <property type="entry name" value="zf-C3HC4_2"/>
    <property type="match status" value="1"/>
</dbReference>
<dbReference type="PANTHER" id="PTHR13459:SF1">
    <property type="entry name" value="E3 UBIQUITIN-PROTEIN LIGASE RNF220 ISOFORM X1"/>
    <property type="match status" value="1"/>
</dbReference>
<evidence type="ECO:0000256" key="1">
    <source>
        <dbReference type="PROSITE-ProRule" id="PRU00175"/>
    </source>
</evidence>
<proteinExistence type="predicted"/>
<evidence type="ECO:0000259" key="3">
    <source>
        <dbReference type="PROSITE" id="PS50089"/>
    </source>
</evidence>
<dbReference type="InterPro" id="IPR013083">
    <property type="entry name" value="Znf_RING/FYVE/PHD"/>
</dbReference>
<feature type="compositionally biased region" description="Basic residues" evidence="2">
    <location>
        <begin position="1"/>
        <end position="10"/>
    </location>
</feature>
<dbReference type="OrthoDB" id="6270329at2759"/>
<dbReference type="Proteomes" id="UP000287166">
    <property type="component" value="Unassembled WGS sequence"/>
</dbReference>
<dbReference type="GeneID" id="38776809"/>
<dbReference type="RefSeq" id="XP_027610805.1">
    <property type="nucleotide sequence ID" value="XM_027755004.1"/>
</dbReference>
<dbReference type="STRING" id="139825.A0A401GCK8"/>
<keyword evidence="5" id="KW-1185">Reference proteome</keyword>
<evidence type="ECO:0000313" key="4">
    <source>
        <dbReference type="EMBL" id="GBE79892.1"/>
    </source>
</evidence>
<sequence length="452" mass="49869">MPSRAAKGKKRAIEQVLSDAEGSDAASSLRSDTPLSLPAARTVPTKKPKRAEIRVCPVCEVSIPLRLLGKHCDLEMERVEEVMRMIGSTEVLADAEPDDGLTSRSRRSAVKTRNTTSSSIASTSEVTLEQTRKMLRAVKRHRKQRHTKLREVTRDEDETRWQVEGEEGTICPVCQRLVKGDADVVDAHVDACLAHVQLQEEQTPGTSGSGHGDVDRDVDIDGDVEEIRESATAGVSFRGTGFEIRDRAQQDVEDEIDVDGEDEAVFGAPQFTESDILAATSGLHQARSANSPSPSDDGSDLDVERERETTMKLTSGKEIELKTLRDLVAEGKMIRRQAEVVEDVKRTMEEVMGVGETDRVDQAVEKARREGNDVALIHALESKVNHMVSIRVSSSTSSLCRICLDPYTEPTVSTGCWHTCCRECWLRCLGSTKLCPICKRITAAADLRRIYL</sequence>
<gene>
    <name evidence="4" type="ORF">SCP_0210940</name>
</gene>
<evidence type="ECO:0000313" key="5">
    <source>
        <dbReference type="Proteomes" id="UP000287166"/>
    </source>
</evidence>
<feature type="region of interest" description="Disordered" evidence="2">
    <location>
        <begin position="1"/>
        <end position="43"/>
    </location>
</feature>
<dbReference type="PANTHER" id="PTHR13459">
    <property type="entry name" value="E3 UBIQUITIN-PROTEIN LIGASE RNF220 ISOFORM X1"/>
    <property type="match status" value="1"/>
</dbReference>
<name>A0A401GCK8_9APHY</name>
<dbReference type="InterPro" id="IPR001841">
    <property type="entry name" value="Znf_RING"/>
</dbReference>
<evidence type="ECO:0000256" key="2">
    <source>
        <dbReference type="SAM" id="MobiDB-lite"/>
    </source>
</evidence>
<accession>A0A401GCK8</accession>
<dbReference type="GO" id="GO:0061630">
    <property type="term" value="F:ubiquitin protein ligase activity"/>
    <property type="evidence" value="ECO:0007669"/>
    <property type="project" value="TreeGrafter"/>
</dbReference>
<dbReference type="Gene3D" id="3.30.40.10">
    <property type="entry name" value="Zinc/RING finger domain, C3HC4 (zinc finger)"/>
    <property type="match status" value="1"/>
</dbReference>
<feature type="compositionally biased region" description="Polar residues" evidence="2">
    <location>
        <begin position="111"/>
        <end position="127"/>
    </location>
</feature>
<reference evidence="4 5" key="1">
    <citation type="journal article" date="2018" name="Sci. Rep.">
        <title>Genome sequence of the cauliflower mushroom Sparassis crispa (Hanabiratake) and its association with beneficial usage.</title>
        <authorList>
            <person name="Kiyama R."/>
            <person name="Furutani Y."/>
            <person name="Kawaguchi K."/>
            <person name="Nakanishi T."/>
        </authorList>
    </citation>
    <scope>NUCLEOTIDE SEQUENCE [LARGE SCALE GENOMIC DNA]</scope>
</reference>
<dbReference type="SUPFAM" id="SSF57850">
    <property type="entry name" value="RING/U-box"/>
    <property type="match status" value="1"/>
</dbReference>
<dbReference type="EMBL" id="BFAD01000002">
    <property type="protein sequence ID" value="GBE79892.1"/>
    <property type="molecule type" value="Genomic_DNA"/>
</dbReference>
<comment type="caution">
    <text evidence="4">The sequence shown here is derived from an EMBL/GenBank/DDBJ whole genome shotgun (WGS) entry which is preliminary data.</text>
</comment>
<dbReference type="GO" id="GO:0008270">
    <property type="term" value="F:zinc ion binding"/>
    <property type="evidence" value="ECO:0007669"/>
    <property type="project" value="UniProtKB-KW"/>
</dbReference>
<dbReference type="Pfam" id="PF15926">
    <property type="entry name" value="RNF220"/>
    <property type="match status" value="1"/>
</dbReference>
<feature type="region of interest" description="Disordered" evidence="2">
    <location>
        <begin position="283"/>
        <end position="308"/>
    </location>
</feature>
<dbReference type="InterPro" id="IPR031824">
    <property type="entry name" value="RNF220_mid"/>
</dbReference>
<dbReference type="AlphaFoldDB" id="A0A401GCK8"/>
<dbReference type="InParanoid" id="A0A401GCK8"/>
<protein>
    <recommendedName>
        <fullName evidence="3">RING-type domain-containing protein</fullName>
    </recommendedName>
</protein>
<dbReference type="PROSITE" id="PS50089">
    <property type="entry name" value="ZF_RING_2"/>
    <property type="match status" value="1"/>
</dbReference>
<feature type="compositionally biased region" description="Polar residues" evidence="2">
    <location>
        <begin position="25"/>
        <end position="34"/>
    </location>
</feature>
<keyword evidence="1" id="KW-0479">Metal-binding</keyword>
<dbReference type="InterPro" id="IPR052443">
    <property type="entry name" value="E3_ubiq-ligase_RNF220-like"/>
</dbReference>